<evidence type="ECO:0000256" key="11">
    <source>
        <dbReference type="ARBA" id="ARBA00023175"/>
    </source>
</evidence>
<dbReference type="Pfam" id="PF01843">
    <property type="entry name" value="DIL"/>
    <property type="match status" value="1"/>
</dbReference>
<dbReference type="FunFam" id="1.20.5.190:FF:000001">
    <property type="entry name" value="unconventional myosin-Va"/>
    <property type="match status" value="1"/>
</dbReference>
<dbReference type="SMART" id="SM00015">
    <property type="entry name" value="IQ"/>
    <property type="match status" value="6"/>
</dbReference>
<evidence type="ECO:0000256" key="12">
    <source>
        <dbReference type="ARBA" id="ARBA00023203"/>
    </source>
</evidence>
<dbReference type="PROSITE" id="PS50096">
    <property type="entry name" value="IQ"/>
    <property type="match status" value="5"/>
</dbReference>
<protein>
    <recommendedName>
        <fullName evidence="14">Unconventional myosin-Vb</fullName>
    </recommendedName>
</protein>
<feature type="binding site" evidence="15">
    <location>
        <begin position="163"/>
        <end position="170"/>
    </location>
    <ligand>
        <name>ATP</name>
        <dbReference type="ChEBI" id="CHEBI:30616"/>
    </ligand>
</feature>
<keyword evidence="10 15" id="KW-0518">Myosin</keyword>
<evidence type="ECO:0000256" key="2">
    <source>
        <dbReference type="ARBA" id="ARBA00008314"/>
    </source>
</evidence>
<dbReference type="GO" id="GO:0005516">
    <property type="term" value="F:calmodulin binding"/>
    <property type="evidence" value="ECO:0007669"/>
    <property type="project" value="UniProtKB-KW"/>
</dbReference>
<evidence type="ECO:0000256" key="7">
    <source>
        <dbReference type="ARBA" id="ARBA00022840"/>
    </source>
</evidence>
<dbReference type="Pfam" id="PF00063">
    <property type="entry name" value="Myosin_head"/>
    <property type="match status" value="1"/>
</dbReference>
<dbReference type="CDD" id="cd01380">
    <property type="entry name" value="MYSc_Myo5"/>
    <property type="match status" value="1"/>
</dbReference>
<dbReference type="Gene3D" id="6.20.240.20">
    <property type="match status" value="1"/>
</dbReference>
<feature type="coiled-coil region" evidence="16">
    <location>
        <begin position="895"/>
        <end position="946"/>
    </location>
</feature>
<feature type="region of interest" description="Actin-binding" evidence="15">
    <location>
        <begin position="639"/>
        <end position="661"/>
    </location>
</feature>
<keyword evidence="6 15" id="KW-0547">Nucleotide-binding</keyword>
<evidence type="ECO:0000313" key="22">
    <source>
        <dbReference type="Proteomes" id="UP000527355"/>
    </source>
</evidence>
<evidence type="ECO:0000256" key="1">
    <source>
        <dbReference type="ARBA" id="ARBA00004496"/>
    </source>
</evidence>
<comment type="function">
    <text evidence="13">May be involved in vesicular trafficking via its association with the CART complex. The CART complex is necessary for efficient transferrin receptor recycling but not for EGFR degradation. Required in a complex with RAB11A and RAB11FIP2 for the transport of NPC1L1 to the plasma membrane. Together with RAB11A participates in CFTR trafficking to the plasma membrane and TF (transferrin) recycling in nonpolarized cells. Together with RAB11A and RAB8A participates in epithelial cell polarization. Together with RAB25 regulates transcytosis. Required for proper localization of bile salt export pump ABCB11 at the apical/canalicular plasma membrane of hepatocytes.</text>
</comment>
<feature type="coiled-coil region" evidence="16">
    <location>
        <begin position="1333"/>
        <end position="1440"/>
    </location>
</feature>
<keyword evidence="12 15" id="KW-0009">Actin-binding</keyword>
<evidence type="ECO:0000259" key="20">
    <source>
        <dbReference type="PROSITE" id="PS51844"/>
    </source>
</evidence>
<dbReference type="InterPro" id="IPR004009">
    <property type="entry name" value="SH3_Myosin"/>
</dbReference>
<evidence type="ECO:0000256" key="17">
    <source>
        <dbReference type="SAM" id="MobiDB-lite"/>
    </source>
</evidence>
<proteinExistence type="inferred from homology"/>
<dbReference type="Gene3D" id="1.10.10.820">
    <property type="match status" value="1"/>
</dbReference>
<feature type="domain" description="Myosin N-terminal SH3-like" evidence="20">
    <location>
        <begin position="8"/>
        <end position="60"/>
    </location>
</feature>
<dbReference type="Gene3D" id="1.20.5.190">
    <property type="match status" value="3"/>
</dbReference>
<dbReference type="Gene3D" id="3.40.850.10">
    <property type="entry name" value="Kinesin motor domain"/>
    <property type="match status" value="1"/>
</dbReference>
<keyword evidence="3" id="KW-0963">Cytoplasm</keyword>
<dbReference type="PANTHER" id="PTHR13140">
    <property type="entry name" value="MYOSIN"/>
    <property type="match status" value="1"/>
</dbReference>
<dbReference type="InterPro" id="IPR000048">
    <property type="entry name" value="IQ_motif_EF-hand-BS"/>
</dbReference>
<evidence type="ECO:0000256" key="3">
    <source>
        <dbReference type="ARBA" id="ARBA00022490"/>
    </source>
</evidence>
<evidence type="ECO:0000256" key="15">
    <source>
        <dbReference type="PROSITE-ProRule" id="PRU00782"/>
    </source>
</evidence>
<dbReference type="InterPro" id="IPR027417">
    <property type="entry name" value="P-loop_NTPase"/>
</dbReference>
<evidence type="ECO:0000259" key="19">
    <source>
        <dbReference type="PROSITE" id="PS51456"/>
    </source>
</evidence>
<dbReference type="GO" id="GO:0007015">
    <property type="term" value="P:actin filament organization"/>
    <property type="evidence" value="ECO:0007669"/>
    <property type="project" value="TreeGrafter"/>
</dbReference>
<dbReference type="PRINTS" id="PR00193">
    <property type="entry name" value="MYOSINHEAVY"/>
</dbReference>
<keyword evidence="5" id="KW-0677">Repeat</keyword>
<dbReference type="Gene3D" id="1.20.120.720">
    <property type="entry name" value="Myosin VI head, motor domain, U50 subdomain"/>
    <property type="match status" value="1"/>
</dbReference>
<feature type="region of interest" description="Disordered" evidence="17">
    <location>
        <begin position="1092"/>
        <end position="1127"/>
    </location>
</feature>
<dbReference type="SMART" id="SM00242">
    <property type="entry name" value="MYSc"/>
    <property type="match status" value="1"/>
</dbReference>
<accession>A0A7J7VYB8</accession>
<evidence type="ECO:0000256" key="4">
    <source>
        <dbReference type="ARBA" id="ARBA00022553"/>
    </source>
</evidence>
<comment type="subcellular location">
    <subcellularLocation>
        <location evidence="1">Cytoplasm</location>
    </subcellularLocation>
</comment>
<dbReference type="FunFam" id="1.20.58.530:FF:000002">
    <property type="entry name" value="Class V myosin"/>
    <property type="match status" value="1"/>
</dbReference>
<evidence type="ECO:0000256" key="9">
    <source>
        <dbReference type="ARBA" id="ARBA00023054"/>
    </source>
</evidence>
<dbReference type="InterPro" id="IPR036961">
    <property type="entry name" value="Kinesin_motor_dom_sf"/>
</dbReference>
<keyword evidence="4" id="KW-0597">Phosphoprotein</keyword>
<dbReference type="GO" id="GO:0005737">
    <property type="term" value="C:cytoplasm"/>
    <property type="evidence" value="ECO:0007669"/>
    <property type="project" value="UniProtKB-SubCell"/>
</dbReference>
<dbReference type="GO" id="GO:0016020">
    <property type="term" value="C:membrane"/>
    <property type="evidence" value="ECO:0007669"/>
    <property type="project" value="TreeGrafter"/>
</dbReference>
<feature type="compositionally biased region" description="Polar residues" evidence="17">
    <location>
        <begin position="601"/>
        <end position="615"/>
    </location>
</feature>
<feature type="region of interest" description="Disordered" evidence="17">
    <location>
        <begin position="599"/>
        <end position="629"/>
    </location>
</feature>
<feature type="region of interest" description="Disordered" evidence="17">
    <location>
        <begin position="1166"/>
        <end position="1189"/>
    </location>
</feature>
<feature type="compositionally biased region" description="Polar residues" evidence="17">
    <location>
        <begin position="1101"/>
        <end position="1121"/>
    </location>
</feature>
<dbReference type="GO" id="GO:0016459">
    <property type="term" value="C:myosin complex"/>
    <property type="evidence" value="ECO:0007669"/>
    <property type="project" value="UniProtKB-KW"/>
</dbReference>
<dbReference type="FunFam" id="1.20.120.720:FF:000016">
    <property type="entry name" value="Myosin VB"/>
    <property type="match status" value="1"/>
</dbReference>
<dbReference type="Pfam" id="PF25966">
    <property type="entry name" value="Myo5a"/>
    <property type="match status" value="1"/>
</dbReference>
<dbReference type="PANTHER" id="PTHR13140:SF356">
    <property type="entry name" value="UNCONVENTIONAL MYOSIN-VB"/>
    <property type="match status" value="1"/>
</dbReference>
<dbReference type="InterPro" id="IPR002710">
    <property type="entry name" value="Dilute_dom"/>
</dbReference>
<feature type="domain" description="Dilute" evidence="18">
    <location>
        <begin position="1526"/>
        <end position="1803"/>
    </location>
</feature>
<evidence type="ECO:0000259" key="18">
    <source>
        <dbReference type="PROSITE" id="PS51126"/>
    </source>
</evidence>
<dbReference type="PROSITE" id="PS51126">
    <property type="entry name" value="DILUTE"/>
    <property type="match status" value="1"/>
</dbReference>
<comment type="similarity">
    <text evidence="2 15">Belongs to the TRAFAC class myosin-kinesin ATPase superfamily. Myosin family.</text>
</comment>
<keyword evidence="7 15" id="KW-0067">ATP-binding</keyword>
<dbReference type="SUPFAM" id="SSF52540">
    <property type="entry name" value="P-loop containing nucleoside triphosphate hydrolases"/>
    <property type="match status" value="2"/>
</dbReference>
<dbReference type="PROSITE" id="PS51456">
    <property type="entry name" value="MYOSIN_MOTOR"/>
    <property type="match status" value="1"/>
</dbReference>
<evidence type="ECO:0000256" key="13">
    <source>
        <dbReference type="ARBA" id="ARBA00058661"/>
    </source>
</evidence>
<dbReference type="GO" id="GO:0005524">
    <property type="term" value="F:ATP binding"/>
    <property type="evidence" value="ECO:0007669"/>
    <property type="project" value="UniProtKB-UniRule"/>
</dbReference>
<dbReference type="GO" id="GO:0098685">
    <property type="term" value="C:Schaffer collateral - CA1 synapse"/>
    <property type="evidence" value="ECO:0007669"/>
    <property type="project" value="UniProtKB-ARBA"/>
</dbReference>
<feature type="compositionally biased region" description="Basic and acidic residues" evidence="17">
    <location>
        <begin position="1166"/>
        <end position="1187"/>
    </location>
</feature>
<evidence type="ECO:0000256" key="6">
    <source>
        <dbReference type="ARBA" id="ARBA00022741"/>
    </source>
</evidence>
<dbReference type="InterPro" id="IPR037990">
    <property type="entry name" value="Myo5b_CBD"/>
</dbReference>
<dbReference type="EMBL" id="JABWUV010000009">
    <property type="protein sequence ID" value="KAF6330215.1"/>
    <property type="molecule type" value="Genomic_DNA"/>
</dbReference>
<dbReference type="Gene3D" id="1.20.58.530">
    <property type="match status" value="1"/>
</dbReference>
<dbReference type="InterPro" id="IPR001609">
    <property type="entry name" value="Myosin_head_motor_dom-like"/>
</dbReference>
<dbReference type="CDD" id="cd15477">
    <property type="entry name" value="Myo5b_CBD"/>
    <property type="match status" value="1"/>
</dbReference>
<dbReference type="Pfam" id="PF00612">
    <property type="entry name" value="IQ"/>
    <property type="match status" value="5"/>
</dbReference>
<keyword evidence="22" id="KW-1185">Reference proteome</keyword>
<dbReference type="Proteomes" id="UP000527355">
    <property type="component" value="Unassembled WGS sequence"/>
</dbReference>
<evidence type="ECO:0000313" key="21">
    <source>
        <dbReference type="EMBL" id="KAF6330215.1"/>
    </source>
</evidence>
<evidence type="ECO:0000256" key="5">
    <source>
        <dbReference type="ARBA" id="ARBA00022737"/>
    </source>
</evidence>
<dbReference type="FunFam" id="1.10.10.820:FF:000001">
    <property type="entry name" value="Myosin heavy chain"/>
    <property type="match status" value="1"/>
</dbReference>
<evidence type="ECO:0000256" key="16">
    <source>
        <dbReference type="SAM" id="Coils"/>
    </source>
</evidence>
<dbReference type="SMART" id="SM01132">
    <property type="entry name" value="DIL"/>
    <property type="match status" value="1"/>
</dbReference>
<keyword evidence="11 15" id="KW-0505">Motor protein</keyword>
<dbReference type="GO" id="GO:0000146">
    <property type="term" value="F:microfilament motor activity"/>
    <property type="evidence" value="ECO:0007669"/>
    <property type="project" value="TreeGrafter"/>
</dbReference>
<organism evidence="21 22">
    <name type="scientific">Myotis myotis</name>
    <name type="common">Greater mouse-eared bat</name>
    <name type="synonym">Vespertilio myotis</name>
    <dbReference type="NCBI Taxonomy" id="51298"/>
    <lineage>
        <taxon>Eukaryota</taxon>
        <taxon>Metazoa</taxon>
        <taxon>Chordata</taxon>
        <taxon>Craniata</taxon>
        <taxon>Vertebrata</taxon>
        <taxon>Euteleostomi</taxon>
        <taxon>Mammalia</taxon>
        <taxon>Eutheria</taxon>
        <taxon>Laurasiatheria</taxon>
        <taxon>Chiroptera</taxon>
        <taxon>Yangochiroptera</taxon>
        <taxon>Vespertilionidae</taxon>
        <taxon>Myotis</taxon>
    </lineage>
</organism>
<dbReference type="InterPro" id="IPR058662">
    <property type="entry name" value="Myo5a/b_dom"/>
</dbReference>
<feature type="domain" description="Myosin motor" evidence="19">
    <location>
        <begin position="69"/>
        <end position="760"/>
    </location>
</feature>
<keyword evidence="8" id="KW-0112">Calmodulin-binding</keyword>
<evidence type="ECO:0000256" key="14">
    <source>
        <dbReference type="ARBA" id="ARBA00068038"/>
    </source>
</evidence>
<keyword evidence="9 16" id="KW-0175">Coiled coil</keyword>
<gene>
    <name evidence="21" type="ORF">mMyoMyo1_012221</name>
</gene>
<dbReference type="GO" id="GO:0051015">
    <property type="term" value="F:actin filament binding"/>
    <property type="evidence" value="ECO:0007669"/>
    <property type="project" value="TreeGrafter"/>
</dbReference>
<comment type="caution">
    <text evidence="21">The sequence shown here is derived from an EMBL/GenBank/DDBJ whole genome shotgun (WGS) entry which is preliminary data.</text>
</comment>
<dbReference type="InterPro" id="IPR036103">
    <property type="entry name" value="MYSc_Myo5"/>
</dbReference>
<reference evidence="21 22" key="1">
    <citation type="journal article" date="2020" name="Nature">
        <title>Six reference-quality genomes reveal evolution of bat adaptations.</title>
        <authorList>
            <person name="Jebb D."/>
            <person name="Huang Z."/>
            <person name="Pippel M."/>
            <person name="Hughes G.M."/>
            <person name="Lavrichenko K."/>
            <person name="Devanna P."/>
            <person name="Winkler S."/>
            <person name="Jermiin L.S."/>
            <person name="Skirmuntt E.C."/>
            <person name="Katzourakis A."/>
            <person name="Burkitt-Gray L."/>
            <person name="Ray D.A."/>
            <person name="Sullivan K.A.M."/>
            <person name="Roscito J.G."/>
            <person name="Kirilenko B.M."/>
            <person name="Davalos L.M."/>
            <person name="Corthals A.P."/>
            <person name="Power M.L."/>
            <person name="Jones G."/>
            <person name="Ransome R.D."/>
            <person name="Dechmann D.K.N."/>
            <person name="Locatelli A.G."/>
            <person name="Puechmaille S.J."/>
            <person name="Fedrigo O."/>
            <person name="Jarvis E.D."/>
            <person name="Hiller M."/>
            <person name="Vernes S.C."/>
            <person name="Myers E.W."/>
            <person name="Teeling E.C."/>
        </authorList>
    </citation>
    <scope>NUCLEOTIDE SEQUENCE [LARGE SCALE GENOMIC DNA]</scope>
    <source>
        <strain evidence="21">MMyoMyo1</strain>
        <tissue evidence="21">Flight muscle</tissue>
    </source>
</reference>
<evidence type="ECO:0000256" key="8">
    <source>
        <dbReference type="ARBA" id="ARBA00022860"/>
    </source>
</evidence>
<sequence>MSLSELYSQNTRVWIPDPEDVWRPAELTRDYKEGDRSLQLRLEDDTIQEYPIDAQSKQLPFLRNPDILVGENDLTALSYLHEPAVLHNLKVRFLESNHIYTYCGIVLVAINPYEQLPIYGQDVIYAYSGQNMGDMDPHIFAVAEEAYKQMARDEKNQSIIVSGESGAGKTVSAKYAMRYFATVGGSASDTNIEEKVLASSPIMEAIGNAKTTRNDNSSRFGKYIQIGFDKRYHIIGANMRTYLLEKSRVVFQADDERNYHIFYQLCAAASLPELKELALTCAEDFFYTSQGGDTSIEGVDDAEDFEKTRQAFTLLGVRESHQISIFKIIASILHLGNVEIQAERQDDSCSVSPQDEHLSAFCRLLGVEHSQMEHWLCHRKLVTTAETYVKTMSLQQVVNARNALAKHIYAQLFGWIVEQVNKALHTALKQHSFIGVLDIYGFETFEVNSFEQFCINYANEKLQQQFNSHVFKLEQEEYMKEQIPWTLIDFYDNQPCIDLIEAKLGILDLLDEECKVPKGTDQNWAQKLYDRHGGCQHFQKPRMSNTAFIVAHFADKVEYLSDGFLEKNRDTVYEEQINILKASKCPLVADLFHDDKDSVPAPSTSAKGSKIQVRSSRPLLKASNKEHKKTVGHQFRTSLQLLMETLNATTPHYVRCVKPNDEKLPFHFDPKRAVQQLRACGVLETIRISAAGYPSRWTYHDFFNRYRMLIKKRELAGGDKKAICRSVLESLIKDPDKFQFGRTKIFFRAGQVAYLEKLRADKFRAATITIQKTVRGWLQRVKYRRLKGATLTLQRYCRGHLARRLAEHLRRTRAAVVFQKQYRMRRARLAHRKVRRAAIVIQACTRGMLVRRIYRQVLREHKATVIQKHVRGWAARRHFLRLRGAAIVIQCAFRRLKARQELKALKIEARSAEHLKRLNVGMENKVVQLQRKIDDQNKEFKTLSEQLSAAASAHAMEVTKLRKELAHYQQSPGGDVGLRLQEEVESLRTELQRAHSERKILEDAHSRENDELRKRVADLEQENALLKDEKEQLNHQILSQSKDDLARGSAQENLLVKKELEEERSRYQNLVKEYSRLEQRYDNLRDEMTIIKQTPGHKRNPSNQSSLESDSNYPSISTSEVGDTEDALQQVEETGLEKAALDMTVFLKLQKRVRELEQERRKLQAQLERREQQDGRKVQVEPPKNDIDLDQDTDLAYNTLKRQELESENKKLKNDLNELRKAVADQATQNNAAPGSPDGYGLLLNQLRLANEELEVRKEEVLILRTQIVSADQRRLAGKSAEPNINARTSWPNSEKHVDQEDAIEAYHGVCQTNSKTEDWGYLNEDGELGLAYQGLKQVARLLEAQLQAQSRAHEEEVECLKTQVEALKEEMDRQQQTFSQTLLLSPEAQVEFGVQQEMSRLTNENLDLKELVEKLEKNEKKLKKQLKIHMKRVQDLEAAQTLAQNGKRHQELSRQVAVQRKEKDFQGMLEYHREDEALLIRNLVTELKPQALAGTVPCLPAYILYMCIRHADYVNDDLKVHSLLTSTINGIKKVLKKHSDDFEMTSFWLSNTCRLLHCLKQYSGDEGFMTQNTAKQNEHCLKNFDLTEYRQVLSDLSIQIYQQLIKIAEGVLQPMIVSAMLENESIQGLSGVKPTGYRKRSSSMADGDHAYCLEAVIRQMSSFHTVMCDQGLDPEIILQVFKQLFYMITAVTLNNLLLRKDVCSWSTGMQLRYNISQLEEWLRGRNLHQSGAVQTMEPLIQAAQLLQLKKKTPEDAEAICSLSTSLSTQQIVKILNLYTPLNEFEERVTVGFIRTIQAQLQDRNDPQQLLLDYKHMFPVLFPFNPSALTMDSIHIPACLNLEFLTEV</sequence>
<name>A0A7J7VYB8_MYOMY</name>
<evidence type="ECO:0000256" key="10">
    <source>
        <dbReference type="ARBA" id="ARBA00023123"/>
    </source>
</evidence>
<dbReference type="PROSITE" id="PS51844">
    <property type="entry name" value="SH3_LIKE"/>
    <property type="match status" value="1"/>
</dbReference>
<dbReference type="VEuPathDB" id="HostDB:GeneID_118663608"/>
<dbReference type="FunFam" id="1.20.5.190:FF:000006">
    <property type="entry name" value="Myosin VA"/>
    <property type="match status" value="1"/>
</dbReference>